<keyword evidence="1" id="KW-0812">Transmembrane</keyword>
<evidence type="ECO:0000313" key="3">
    <source>
        <dbReference type="Proteomes" id="UP000058925"/>
    </source>
</evidence>
<keyword evidence="1" id="KW-0472">Membrane</keyword>
<name>A0A654LWV3_9ARCH</name>
<keyword evidence="3" id="KW-1185">Reference proteome</keyword>
<dbReference type="AlphaFoldDB" id="A0A654LWV3"/>
<evidence type="ECO:0000313" key="2">
    <source>
        <dbReference type="EMBL" id="ALI35300.1"/>
    </source>
</evidence>
<feature type="transmembrane region" description="Helical" evidence="1">
    <location>
        <begin position="12"/>
        <end position="32"/>
    </location>
</feature>
<proteinExistence type="predicted"/>
<dbReference type="GeneID" id="60421201"/>
<evidence type="ECO:0000256" key="1">
    <source>
        <dbReference type="SAM" id="Phobius"/>
    </source>
</evidence>
<sequence>MSIIKIGNCKPSLLEIGILTISLILLTLTIPYTDFYALASSDTIKTNDRASFNTNVSQLDISKINSNSTYLGVNDSDSTNNYNKLVSIIPLNENQRQIQVDRNVLQSLALNKSIGNISGFSNENEVVCNTIDGTSSEFLGINGQTPCTVTLSNNDKEIRIDFDYEIIENDDTNDITAYYNNLQQPNNVVLEPGEIFVFSREGGEDYDDLDIFLVGRNVENGNIIGFDSNEFARVFLDHFKFFNTDFFIVPNLDDGFSTWKMVIGYENNDELVSFFIADNVTIE</sequence>
<gene>
    <name evidence="2" type="ORF">NMY3_01095</name>
</gene>
<dbReference type="RefSeq" id="WP_196817800.1">
    <property type="nucleotide sequence ID" value="NZ_CP012850.1"/>
</dbReference>
<protein>
    <submittedName>
        <fullName evidence="2">Uncharacterized protein</fullName>
    </submittedName>
</protein>
<reference evidence="3" key="1">
    <citation type="submission" date="2015-10" db="EMBL/GenBank/DDBJ databases">
        <title>Niche specialization of a soil ammonia-oxidizing archaeon, Candidatus Nitrosocosmicus oleophilus.</title>
        <authorList>
            <person name="Jung M.-Y."/>
            <person name="Rhee S.-K."/>
        </authorList>
    </citation>
    <scope>NUCLEOTIDE SEQUENCE [LARGE SCALE GENOMIC DNA]</scope>
    <source>
        <strain evidence="3">MY3</strain>
    </source>
</reference>
<keyword evidence="1" id="KW-1133">Transmembrane helix</keyword>
<accession>A0A654LWV3</accession>
<dbReference type="EMBL" id="CP012850">
    <property type="protein sequence ID" value="ALI35300.1"/>
    <property type="molecule type" value="Genomic_DNA"/>
</dbReference>
<dbReference type="KEGG" id="taa:NMY3_01095"/>
<dbReference type="Proteomes" id="UP000058925">
    <property type="component" value="Chromosome"/>
</dbReference>
<dbReference type="OrthoDB" id="380063at2157"/>
<organism evidence="2 3">
    <name type="scientific">Candidatus Nitrosocosmicus oleophilus</name>
    <dbReference type="NCBI Taxonomy" id="1353260"/>
    <lineage>
        <taxon>Archaea</taxon>
        <taxon>Nitrososphaerota</taxon>
        <taxon>Nitrososphaeria</taxon>
        <taxon>Nitrososphaerales</taxon>
        <taxon>Nitrososphaeraceae</taxon>
        <taxon>Candidatus Nitrosocosmicus</taxon>
    </lineage>
</organism>